<reference evidence="1 2" key="1">
    <citation type="submission" date="2016-09" db="EMBL/GenBank/DDBJ databases">
        <title>Draft genome sequence of the soil isolate, Lysinibacillus fusiformis M5, a potential hypoxanthine producer.</title>
        <authorList>
            <person name="Gallegos-Monterrosa R."/>
            <person name="Maroti G."/>
            <person name="Balint B."/>
            <person name="Kovacs A.T."/>
        </authorList>
    </citation>
    <scope>NUCLEOTIDE SEQUENCE [LARGE SCALE GENOMIC DNA]</scope>
    <source>
        <strain evidence="1 2">M5</strain>
    </source>
</reference>
<comment type="caution">
    <text evidence="1">The sequence shown here is derived from an EMBL/GenBank/DDBJ whole genome shotgun (WGS) entry which is preliminary data.</text>
</comment>
<sequence length="157" mass="18117">MFTTLDEGKWLTDNEVWSVEYQIVTFEKEGVFSTSYQVFVKRRNCRWDYTVPTTPVPLYVQEMIDDTIRKCKRLIAEYTKKVAEQATEIVIADSSDYLNNYEAVSTEKGAWRTIVMRLSNTALKTIPIFDHMHVVCSDFYRALIVDGQELVIGGIPA</sequence>
<proteinExistence type="predicted"/>
<gene>
    <name evidence="1" type="ORF">BG258_09940</name>
</gene>
<dbReference type="RefSeq" id="WP_069481200.1">
    <property type="nucleotide sequence ID" value="NZ_KV766182.1"/>
</dbReference>
<accession>A0A1E4R6W4</accession>
<dbReference type="AlphaFoldDB" id="A0A1E4R6W4"/>
<name>A0A1E4R6W4_9BACI</name>
<dbReference type="OrthoDB" id="2732341at2"/>
<protein>
    <submittedName>
        <fullName evidence="1">Uncharacterized protein</fullName>
    </submittedName>
</protein>
<dbReference type="EMBL" id="MECQ01000001">
    <property type="protein sequence ID" value="ODV56194.1"/>
    <property type="molecule type" value="Genomic_DNA"/>
</dbReference>
<evidence type="ECO:0000313" key="2">
    <source>
        <dbReference type="Proteomes" id="UP000094784"/>
    </source>
</evidence>
<organism evidence="1 2">
    <name type="scientific">Lysinibacillus fusiformis</name>
    <dbReference type="NCBI Taxonomy" id="28031"/>
    <lineage>
        <taxon>Bacteria</taxon>
        <taxon>Bacillati</taxon>
        <taxon>Bacillota</taxon>
        <taxon>Bacilli</taxon>
        <taxon>Bacillales</taxon>
        <taxon>Bacillaceae</taxon>
        <taxon>Lysinibacillus</taxon>
    </lineage>
</organism>
<evidence type="ECO:0000313" key="1">
    <source>
        <dbReference type="EMBL" id="ODV56194.1"/>
    </source>
</evidence>
<dbReference type="Proteomes" id="UP000094784">
    <property type="component" value="Unassembled WGS sequence"/>
</dbReference>